<dbReference type="InterPro" id="IPR036116">
    <property type="entry name" value="FN3_sf"/>
</dbReference>
<dbReference type="PaxDb" id="9986-ENSOCUP00000005829"/>
<feature type="region of interest" description="Disordered" evidence="16">
    <location>
        <begin position="424"/>
        <end position="480"/>
    </location>
</feature>
<evidence type="ECO:0000256" key="4">
    <source>
        <dbReference type="ARBA" id="ARBA00022553"/>
    </source>
</evidence>
<dbReference type="Proteomes" id="UP000001811">
    <property type="component" value="Chromosome 13"/>
</dbReference>
<feature type="compositionally biased region" description="Polar residues" evidence="16">
    <location>
        <begin position="1"/>
        <end position="10"/>
    </location>
</feature>
<proteinExistence type="inferred from homology"/>
<keyword evidence="9 17" id="KW-1133">Transmembrane helix</keyword>
<evidence type="ECO:0000256" key="3">
    <source>
        <dbReference type="ARBA" id="ARBA00022475"/>
    </source>
</evidence>
<feature type="domain" description="Fibronectin type-III" evidence="18">
    <location>
        <begin position="96"/>
        <end position="192"/>
    </location>
</feature>
<dbReference type="FunFam" id="2.60.40.10:FF:001465">
    <property type="entry name" value="Interleukin-22 receptor subunit alpha-1"/>
    <property type="match status" value="1"/>
</dbReference>
<feature type="region of interest" description="Disordered" evidence="16">
    <location>
        <begin position="1"/>
        <end position="71"/>
    </location>
</feature>
<sequence length="679" mass="73242">MGESWDQSATRPDKPAVAAFRRWEGNSPGSRPGPGIPGHTAGTFAPLGSSPSSFPAPCPGGASYPGSETPQPALCAPPRVEAQRGPWPGAPMRTLLTILTVGSLAAHLAEQRSDLLQHVKFQSSNFENILTWDSGPESTPDTVYSVEYKTYGEREWLAKAGCQRITRRSCNLTVETGNLTEHYYARVTAVGAGGWTDTKMTRRFSSLQHTAIKPADVTCIPKVRSIQVVIHPAPTPIHAGDGHQLTLEDIFHDLFYRVELRVNHTYQMHLGGKQREYEFFGLTPDTEFLGSITIFVPTWSKESNPYVCRVKTLPDRTWVYSFLGAIVFLMGFLMAVFCCLSYRYVTKPPAPPNSLNVQRVLTFQPLHSIQERVLVPVFDLGGPSSPGSLVQPVQYSQIKGLGPQEPPGAAQLHSPPGMVYVEQSDSSVLRPSDATPPQTRSTRLPCAPKATPEVPPPSYTPQVTPKAKPPTYAPQAIPKAQPSSYAPQAAADSWLPSYGVCVADSGKDLPPAALAGPQHLWPRSQIPEEAPAGSSIPEGLSLQEVTSLISSAVEDPREDSPFHPPLGVCKDRERDLGVLHSEGPGIPGFLRNDLPLLSSVQIEGHPAPLLLNTPSPPCSPSEHGPSLWGLLDSVVCPKDDSVGSEAEAKGSAPRAPGLEPPTELDSLFRGLALTVQWES</sequence>
<keyword evidence="3" id="KW-1003">Cell membrane</keyword>
<evidence type="ECO:0000256" key="17">
    <source>
        <dbReference type="SAM" id="Phobius"/>
    </source>
</evidence>
<evidence type="ECO:0000313" key="19">
    <source>
        <dbReference type="Ensembl" id="ENSOCUP00000005829.3"/>
    </source>
</evidence>
<keyword evidence="13" id="KW-0325">Glycoprotein</keyword>
<evidence type="ECO:0000256" key="12">
    <source>
        <dbReference type="ARBA" id="ARBA00023170"/>
    </source>
</evidence>
<evidence type="ECO:0000256" key="16">
    <source>
        <dbReference type="SAM" id="MobiDB-lite"/>
    </source>
</evidence>
<dbReference type="InterPro" id="IPR050650">
    <property type="entry name" value="Type-II_Cytokine-TF_Rcpt"/>
</dbReference>
<dbReference type="SMR" id="G1SRL7"/>
<dbReference type="AlphaFoldDB" id="G1SRL7"/>
<gene>
    <name evidence="19" type="primary">IL22RA1</name>
</gene>
<feature type="compositionally biased region" description="Polar residues" evidence="16">
    <location>
        <begin position="424"/>
        <end position="442"/>
    </location>
</feature>
<dbReference type="EMBL" id="AAGW02059813">
    <property type="status" value="NOT_ANNOTATED_CDS"/>
    <property type="molecule type" value="Genomic_DNA"/>
</dbReference>
<dbReference type="PANTHER" id="PTHR20859:SF53">
    <property type="entry name" value="INTERLEUKIN-22 RECEPTOR SUBUNIT ALPHA-1"/>
    <property type="match status" value="1"/>
</dbReference>
<organism evidence="19 20">
    <name type="scientific">Oryctolagus cuniculus</name>
    <name type="common">Rabbit</name>
    <dbReference type="NCBI Taxonomy" id="9986"/>
    <lineage>
        <taxon>Eukaryota</taxon>
        <taxon>Metazoa</taxon>
        <taxon>Chordata</taxon>
        <taxon>Craniata</taxon>
        <taxon>Vertebrata</taxon>
        <taxon>Euteleostomi</taxon>
        <taxon>Mammalia</taxon>
        <taxon>Eutheria</taxon>
        <taxon>Euarchontoglires</taxon>
        <taxon>Glires</taxon>
        <taxon>Lagomorpha</taxon>
        <taxon>Leporidae</taxon>
        <taxon>Oryctolagus</taxon>
    </lineage>
</organism>
<comment type="similarity">
    <text evidence="2">Belongs to the type II cytokine receptor family.</text>
</comment>
<evidence type="ECO:0000256" key="11">
    <source>
        <dbReference type="ARBA" id="ARBA00023157"/>
    </source>
</evidence>
<keyword evidence="5 17" id="KW-0812">Transmembrane</keyword>
<keyword evidence="7" id="KW-0677">Repeat</keyword>
<reference evidence="19" key="3">
    <citation type="submission" date="2025-09" db="UniProtKB">
        <authorList>
            <consortium name="Ensembl"/>
        </authorList>
    </citation>
    <scope>IDENTIFICATION</scope>
    <source>
        <strain evidence="19">Thorbecke</strain>
    </source>
</reference>
<evidence type="ECO:0000256" key="5">
    <source>
        <dbReference type="ARBA" id="ARBA00022692"/>
    </source>
</evidence>
<evidence type="ECO:0000256" key="14">
    <source>
        <dbReference type="ARBA" id="ARBA00055421"/>
    </source>
</evidence>
<evidence type="ECO:0000256" key="7">
    <source>
        <dbReference type="ARBA" id="ARBA00022737"/>
    </source>
</evidence>
<dbReference type="eggNOG" id="ENOG502S4IS">
    <property type="taxonomic scope" value="Eukaryota"/>
</dbReference>
<dbReference type="GO" id="GO:0042018">
    <property type="term" value="F:interleukin-22 receptor activity"/>
    <property type="evidence" value="ECO:0007669"/>
    <property type="project" value="Ensembl"/>
</dbReference>
<evidence type="ECO:0000256" key="10">
    <source>
        <dbReference type="ARBA" id="ARBA00023136"/>
    </source>
</evidence>
<reference evidence="19" key="2">
    <citation type="submission" date="2025-08" db="UniProtKB">
        <authorList>
            <consortium name="Ensembl"/>
        </authorList>
    </citation>
    <scope>IDENTIFICATION</scope>
    <source>
        <strain evidence="19">Thorbecke</strain>
    </source>
</reference>
<comment type="subcellular location">
    <subcellularLocation>
        <location evidence="1">Cell membrane</location>
        <topology evidence="1">Single-pass type I membrane protein</topology>
    </subcellularLocation>
</comment>
<evidence type="ECO:0000256" key="13">
    <source>
        <dbReference type="ARBA" id="ARBA00023180"/>
    </source>
</evidence>
<keyword evidence="6" id="KW-0732">Signal</keyword>
<evidence type="ECO:0000256" key="6">
    <source>
        <dbReference type="ARBA" id="ARBA00022729"/>
    </source>
</evidence>
<dbReference type="GO" id="GO:0005886">
    <property type="term" value="C:plasma membrane"/>
    <property type="evidence" value="ECO:0007669"/>
    <property type="project" value="UniProtKB-SubCell"/>
</dbReference>
<keyword evidence="10 17" id="KW-0472">Membrane</keyword>
<feature type="region of interest" description="Disordered" evidence="16">
    <location>
        <begin position="639"/>
        <end position="663"/>
    </location>
</feature>
<dbReference type="GO" id="GO:0050829">
    <property type="term" value="P:defense response to Gram-negative bacterium"/>
    <property type="evidence" value="ECO:0007669"/>
    <property type="project" value="Ensembl"/>
</dbReference>
<dbReference type="InParanoid" id="G1SRL7"/>
<keyword evidence="8" id="KW-0832">Ubl conjugation</keyword>
<name>G1SRL7_RABIT</name>
<keyword evidence="12" id="KW-0675">Receptor</keyword>
<evidence type="ECO:0000256" key="8">
    <source>
        <dbReference type="ARBA" id="ARBA00022843"/>
    </source>
</evidence>
<dbReference type="GO" id="GO:0042015">
    <property type="term" value="F:interleukin-20 binding"/>
    <property type="evidence" value="ECO:0007669"/>
    <property type="project" value="Ensembl"/>
</dbReference>
<dbReference type="EMBL" id="AAGW02059812">
    <property type="status" value="NOT_ANNOTATED_CDS"/>
    <property type="molecule type" value="Genomic_DNA"/>
</dbReference>
<keyword evidence="20" id="KW-1185">Reference proteome</keyword>
<keyword evidence="11" id="KW-1015">Disulfide bond</keyword>
<evidence type="ECO:0000313" key="20">
    <source>
        <dbReference type="Proteomes" id="UP000001811"/>
    </source>
</evidence>
<dbReference type="STRING" id="9986.ENSOCUP00000005829"/>
<dbReference type="SUPFAM" id="SSF49265">
    <property type="entry name" value="Fibronectin type III"/>
    <property type="match status" value="2"/>
</dbReference>
<dbReference type="Pfam" id="PF01108">
    <property type="entry name" value="Tissue_fac"/>
    <property type="match status" value="1"/>
</dbReference>
<evidence type="ECO:0000256" key="1">
    <source>
        <dbReference type="ARBA" id="ARBA00004251"/>
    </source>
</evidence>
<comment type="function">
    <text evidence="14">Component of the receptor for IL20, IL22 and IL24. Component of IL22 receptor formed by IL22RA1 and IL10RB enabling IL22 signaling via JAK/STAT pathways. IL22 also induces activation of MAPK1/MAPK3 and Akt kinases pathways. Component of one of the receptor for IL20 and IL24 formed by IL22RA1 and IL20RB also signaling through STATs activation. Mediates IL24 antiangiogenic activity as well as IL24 inhibitory effect on endothelial cell tube formation and differentiation.</text>
</comment>
<dbReference type="Gene3D" id="2.60.40.10">
    <property type="entry name" value="Immunoglobulins"/>
    <property type="match status" value="2"/>
</dbReference>
<evidence type="ECO:0000256" key="2">
    <source>
        <dbReference type="ARBA" id="ARBA00005399"/>
    </source>
</evidence>
<evidence type="ECO:0000256" key="9">
    <source>
        <dbReference type="ARBA" id="ARBA00022989"/>
    </source>
</evidence>
<dbReference type="PANTHER" id="PTHR20859">
    <property type="entry name" value="INTERFERON/INTERLEUKIN RECEPTOR"/>
    <property type="match status" value="1"/>
</dbReference>
<dbReference type="FunCoup" id="G1SRL7">
    <property type="interactions" value="311"/>
</dbReference>
<evidence type="ECO:0000259" key="18">
    <source>
        <dbReference type="Pfam" id="PF01108"/>
    </source>
</evidence>
<reference evidence="19 20" key="1">
    <citation type="journal article" date="2011" name="Nature">
        <title>A high-resolution map of human evolutionary constraint using 29 mammals.</title>
        <authorList>
            <person name="Lindblad-Toh K."/>
            <person name="Garber M."/>
            <person name="Zuk O."/>
            <person name="Lin M.F."/>
            <person name="Parker B.J."/>
            <person name="Washietl S."/>
            <person name="Kheradpour P."/>
            <person name="Ernst J."/>
            <person name="Jordan G."/>
            <person name="Mauceli E."/>
            <person name="Ward L.D."/>
            <person name="Lowe C.B."/>
            <person name="Holloway A.K."/>
            <person name="Clamp M."/>
            <person name="Gnerre S."/>
            <person name="Alfoldi J."/>
            <person name="Beal K."/>
            <person name="Chang J."/>
            <person name="Clawson H."/>
            <person name="Cuff J."/>
            <person name="Di Palma F."/>
            <person name="Fitzgerald S."/>
            <person name="Flicek P."/>
            <person name="Guttman M."/>
            <person name="Hubisz M.J."/>
            <person name="Jaffe D.B."/>
            <person name="Jungreis I."/>
            <person name="Kent W.J."/>
            <person name="Kostka D."/>
            <person name="Lara M."/>
            <person name="Martins A.L."/>
            <person name="Massingham T."/>
            <person name="Moltke I."/>
            <person name="Raney B.J."/>
            <person name="Rasmussen M.D."/>
            <person name="Robinson J."/>
            <person name="Stark A."/>
            <person name="Vilella A.J."/>
            <person name="Wen J."/>
            <person name="Xie X."/>
            <person name="Zody M.C."/>
            <person name="Baldwin J."/>
            <person name="Bloom T."/>
            <person name="Chin C.W."/>
            <person name="Heiman D."/>
            <person name="Nicol R."/>
            <person name="Nusbaum C."/>
            <person name="Young S."/>
            <person name="Wilkinson J."/>
            <person name="Worley K.C."/>
            <person name="Kovar C.L."/>
            <person name="Muzny D.M."/>
            <person name="Gibbs R.A."/>
            <person name="Cree A."/>
            <person name="Dihn H.H."/>
            <person name="Fowler G."/>
            <person name="Jhangiani S."/>
            <person name="Joshi V."/>
            <person name="Lee S."/>
            <person name="Lewis L.R."/>
            <person name="Nazareth L.V."/>
            <person name="Okwuonu G."/>
            <person name="Santibanez J."/>
            <person name="Warren W.C."/>
            <person name="Mardis E.R."/>
            <person name="Weinstock G.M."/>
            <person name="Wilson R.K."/>
            <person name="Delehaunty K."/>
            <person name="Dooling D."/>
            <person name="Fronik C."/>
            <person name="Fulton L."/>
            <person name="Fulton B."/>
            <person name="Graves T."/>
            <person name="Minx P."/>
            <person name="Sodergren E."/>
            <person name="Birney E."/>
            <person name="Margulies E.H."/>
            <person name="Herrero J."/>
            <person name="Green E.D."/>
            <person name="Haussler D."/>
            <person name="Siepel A."/>
            <person name="Goldman N."/>
            <person name="Pollard K.S."/>
            <person name="Pedersen J.S."/>
            <person name="Lander E.S."/>
            <person name="Kellis M."/>
        </authorList>
    </citation>
    <scope>NUCLEOTIDE SEQUENCE [LARGE SCALE GENOMIC DNA]</scope>
    <source>
        <strain evidence="19 20">Thorbecke inbred</strain>
    </source>
</reference>
<dbReference type="FunFam" id="2.60.40.10:FF:000348">
    <property type="entry name" value="Interleukin 20 receptor subunit alpha"/>
    <property type="match status" value="1"/>
</dbReference>
<dbReference type="GO" id="GO:1900016">
    <property type="term" value="P:negative regulation of cytokine production involved in inflammatory response"/>
    <property type="evidence" value="ECO:0007669"/>
    <property type="project" value="Ensembl"/>
</dbReference>
<dbReference type="Bgee" id="ENSOCUG00000006743">
    <property type="expression patterns" value="Expressed in skin of back and 1 other cell type or tissue"/>
</dbReference>
<evidence type="ECO:0000256" key="15">
    <source>
        <dbReference type="ARBA" id="ARBA00071143"/>
    </source>
</evidence>
<dbReference type="GeneTree" id="ENSGT00940000161366"/>
<protein>
    <recommendedName>
        <fullName evidence="15">Interleukin-22 receptor subunit alpha-1</fullName>
    </recommendedName>
</protein>
<dbReference type="InterPro" id="IPR003961">
    <property type="entry name" value="FN3_dom"/>
</dbReference>
<dbReference type="InterPro" id="IPR013783">
    <property type="entry name" value="Ig-like_fold"/>
</dbReference>
<keyword evidence="4" id="KW-0597">Phosphoprotein</keyword>
<dbReference type="GO" id="GO:0050728">
    <property type="term" value="P:negative regulation of inflammatory response"/>
    <property type="evidence" value="ECO:0007669"/>
    <property type="project" value="Ensembl"/>
</dbReference>
<feature type="transmembrane region" description="Helical" evidence="17">
    <location>
        <begin position="318"/>
        <end position="340"/>
    </location>
</feature>
<dbReference type="HOGENOM" id="CLU_033634_0_0_1"/>
<accession>G1SRL7</accession>
<dbReference type="Ensembl" id="ENSOCUT00000006741.4">
    <property type="protein sequence ID" value="ENSOCUP00000005829.3"/>
    <property type="gene ID" value="ENSOCUG00000006743.4"/>
</dbReference>